<evidence type="ECO:0000313" key="2">
    <source>
        <dbReference type="Proteomes" id="UP000540698"/>
    </source>
</evidence>
<keyword evidence="2" id="KW-1185">Reference proteome</keyword>
<evidence type="ECO:0000313" key="1">
    <source>
        <dbReference type="EMBL" id="NKY31280.1"/>
    </source>
</evidence>
<dbReference type="Proteomes" id="UP000540698">
    <property type="component" value="Unassembled WGS sequence"/>
</dbReference>
<sequence>MNTTDILTVNQLLGRLVYFHVLFIDPALPTSWTPPPSTTCCHHDRREPQPPTRIDLRATPWAALTQINDSLGGGACRENDSDRCCPACRIHACAAAVADCWIVTEHHAYCDDPLIHDDTRRAWSDTVADRITPVFSRLYQTPCARSANAHTASQPPAGQFPLTGELAALWSETSRATPVISWLNHCAGLGDIAHRLRQRSPL</sequence>
<proteinExistence type="predicted"/>
<dbReference type="RefSeq" id="WP_157114342.1">
    <property type="nucleotide sequence ID" value="NZ_JAAXOS010000029.1"/>
</dbReference>
<dbReference type="AlphaFoldDB" id="A0A7X6LBM6"/>
<gene>
    <name evidence="1" type="ORF">HGB38_34545</name>
</gene>
<protein>
    <submittedName>
        <fullName evidence="1">Uncharacterized protein</fullName>
    </submittedName>
</protein>
<dbReference type="EMBL" id="JAAXOS010000029">
    <property type="protein sequence ID" value="NKY31280.1"/>
    <property type="molecule type" value="Genomic_DNA"/>
</dbReference>
<reference evidence="1 2" key="1">
    <citation type="submission" date="2020-04" db="EMBL/GenBank/DDBJ databases">
        <title>MicrobeNet Type strains.</title>
        <authorList>
            <person name="Nicholson A.C."/>
        </authorList>
    </citation>
    <scope>NUCLEOTIDE SEQUENCE [LARGE SCALE GENOMIC DNA]</scope>
    <source>
        <strain evidence="1 2">DSM 44956</strain>
    </source>
</reference>
<accession>A0A7X6LBM6</accession>
<comment type="caution">
    <text evidence="1">The sequence shown here is derived from an EMBL/GenBank/DDBJ whole genome shotgun (WGS) entry which is preliminary data.</text>
</comment>
<organism evidence="1 2">
    <name type="scientific">Nocardia gamkensis</name>
    <dbReference type="NCBI Taxonomy" id="352869"/>
    <lineage>
        <taxon>Bacteria</taxon>
        <taxon>Bacillati</taxon>
        <taxon>Actinomycetota</taxon>
        <taxon>Actinomycetes</taxon>
        <taxon>Mycobacteriales</taxon>
        <taxon>Nocardiaceae</taxon>
        <taxon>Nocardia</taxon>
    </lineage>
</organism>
<name>A0A7X6LBM6_9NOCA</name>